<protein>
    <submittedName>
        <fullName evidence="2">Glycosyltransferase involved in cell wall bisynthesis</fullName>
    </submittedName>
</protein>
<keyword evidence="3" id="KW-1185">Reference proteome</keyword>
<dbReference type="STRING" id="1249933.SAMN04489797_2555"/>
<accession>A0A1H1VH77</accession>
<dbReference type="SUPFAM" id="SSF53756">
    <property type="entry name" value="UDP-Glycosyltransferase/glycogen phosphorylase"/>
    <property type="match status" value="1"/>
</dbReference>
<name>A0A1H1VH77_9FLAO</name>
<reference evidence="2 3" key="1">
    <citation type="submission" date="2016-10" db="EMBL/GenBank/DDBJ databases">
        <authorList>
            <person name="Varghese N."/>
            <person name="Submissions S."/>
        </authorList>
    </citation>
    <scope>NUCLEOTIDE SEQUENCE [LARGE SCALE GENOMIC DNA]</scope>
    <source>
        <strain evidence="2 3">RHA_55</strain>
    </source>
</reference>
<proteinExistence type="predicted"/>
<sequence>MKIFHVFPKYSNKYQPYNKRLISSLKTSSKIEVEIVSLRGYRKDINNITFVHKDGIFNKLIIFFWGVFFLIKTDIKAFYKLRFRKKVRLYGTYRIVLKNPNSLFHFHNIHSINKNLLDLLIQRDCKFIVSLRGHDVTILPLIDLEAKNYTIKVLKHAWKIHSVCESLKNDAIALSRVDSNKINVIYRTPNLNDLYPVKNLDNIVAPINIFTVSRMHWKKCVSESFIAIKDLLDKGFDVHYHVIGDLTNGTEKEKIIYLRKKLNLEDRITLHGFVKEHDYKLILKKMHICWIPTINEGIPNTLYFFLKSGFPIIASNTDGIPEVIKHEINGLLFKPYDFLDLANKTIYLVNNSESRVSIQKQARLTVLQEENNEIKEYERLYLS</sequence>
<dbReference type="InterPro" id="IPR001296">
    <property type="entry name" value="Glyco_trans_1"/>
</dbReference>
<evidence type="ECO:0000259" key="1">
    <source>
        <dbReference type="Pfam" id="PF00534"/>
    </source>
</evidence>
<gene>
    <name evidence="2" type="ORF">SAMN04489797_2555</name>
</gene>
<dbReference type="EMBL" id="LT629774">
    <property type="protein sequence ID" value="SDS84093.1"/>
    <property type="molecule type" value="Genomic_DNA"/>
</dbReference>
<organism evidence="2 3">
    <name type="scientific">Winogradskyella sediminis</name>
    <dbReference type="NCBI Taxonomy" id="1382466"/>
    <lineage>
        <taxon>Bacteria</taxon>
        <taxon>Pseudomonadati</taxon>
        <taxon>Bacteroidota</taxon>
        <taxon>Flavobacteriia</taxon>
        <taxon>Flavobacteriales</taxon>
        <taxon>Flavobacteriaceae</taxon>
        <taxon>Winogradskyella</taxon>
    </lineage>
</organism>
<dbReference type="AlphaFoldDB" id="A0A1H1VH77"/>
<dbReference type="Gene3D" id="3.40.50.2000">
    <property type="entry name" value="Glycogen Phosphorylase B"/>
    <property type="match status" value="2"/>
</dbReference>
<dbReference type="Pfam" id="PF00534">
    <property type="entry name" value="Glycos_transf_1"/>
    <property type="match status" value="1"/>
</dbReference>
<dbReference type="CDD" id="cd03801">
    <property type="entry name" value="GT4_PimA-like"/>
    <property type="match status" value="1"/>
</dbReference>
<dbReference type="GO" id="GO:0016757">
    <property type="term" value="F:glycosyltransferase activity"/>
    <property type="evidence" value="ECO:0007669"/>
    <property type="project" value="InterPro"/>
</dbReference>
<evidence type="ECO:0000313" key="2">
    <source>
        <dbReference type="EMBL" id="SDS84093.1"/>
    </source>
</evidence>
<feature type="domain" description="Glycosyl transferase family 1" evidence="1">
    <location>
        <begin position="208"/>
        <end position="363"/>
    </location>
</feature>
<dbReference type="PANTHER" id="PTHR12526">
    <property type="entry name" value="GLYCOSYLTRANSFERASE"/>
    <property type="match status" value="1"/>
</dbReference>
<dbReference type="Proteomes" id="UP000198963">
    <property type="component" value="Chromosome I"/>
</dbReference>
<dbReference type="RefSeq" id="WP_092447054.1">
    <property type="nucleotide sequence ID" value="NZ_LT629774.1"/>
</dbReference>
<evidence type="ECO:0000313" key="3">
    <source>
        <dbReference type="Proteomes" id="UP000198963"/>
    </source>
</evidence>
<keyword evidence="2" id="KW-0808">Transferase</keyword>